<dbReference type="InterPro" id="IPR006626">
    <property type="entry name" value="PbH1"/>
</dbReference>
<evidence type="ECO:0000256" key="9">
    <source>
        <dbReference type="RuleBase" id="RU361169"/>
    </source>
</evidence>
<evidence type="ECO:0000256" key="2">
    <source>
        <dbReference type="ARBA" id="ARBA00008834"/>
    </source>
</evidence>
<keyword evidence="6 9" id="KW-0326">Glycosidase</keyword>
<keyword evidence="4" id="KW-0964">Secreted</keyword>
<evidence type="ECO:0000256" key="8">
    <source>
        <dbReference type="PROSITE-ProRule" id="PRU10052"/>
    </source>
</evidence>
<dbReference type="PROSITE" id="PS00502">
    <property type="entry name" value="POLYGALACTURONASE"/>
    <property type="match status" value="1"/>
</dbReference>
<keyword evidence="11" id="KW-1185">Reference proteome</keyword>
<evidence type="ECO:0000256" key="4">
    <source>
        <dbReference type="ARBA" id="ARBA00022525"/>
    </source>
</evidence>
<protein>
    <recommendedName>
        <fullName evidence="12">Exopolygalacturonase-like</fullName>
    </recommendedName>
</protein>
<dbReference type="OMA" id="HYHITEC"/>
<sequence>MAPPTDLAKVGKEGFALLDECLGRKVSKPTQQPHAYQLQKMGTQYLPRKEDIDCYQAFQMYGGTLIVEYRTIREYSTNKPPRLRVGMAMTKSDVKAILLLCLALLAFGPKCTFGGRPGADSAPAGSGTVFNVLTYGAQAGGKKDNTQAFMKAWLAACHSKGDAKLLIPTGTFLVGQVAFQGPCSTSSPIVVELQGTVIAPTDVSEFPSPEWFSFEKLDGLIVTGGGTFDGQGAAVWKYNNCKKSSNCQLLPTSIKFSYVTNGEVRTIHSINSKAFHFHINNCDNIKVHDISITAPGDSPNTDGIHVSSSNLVNISKVAIGTGDDCVSIGQGSTDISITGVTCGPGHGISVGSLGKYPNEKDVKGVTVKNCTLKNSDNGVRIKTWPGSNPSLASSFIFEDIIVDNVKNPIIIDQQYCAGSSCKKNPSRVQISDVHYKNIRGTSTSEVAVDIICSPQFPCEDVELDDIDIKYSGVKAKSLGASSACSNAKVVYGGVQNPPPCP</sequence>
<accession>A0A834Z947</accession>
<dbReference type="SMART" id="SM00710">
    <property type="entry name" value="PbH1"/>
    <property type="match status" value="4"/>
</dbReference>
<dbReference type="FunFam" id="2.160.20.10:FF:000004">
    <property type="entry name" value="Pectin lyase-like superfamily protein"/>
    <property type="match status" value="1"/>
</dbReference>
<keyword evidence="7" id="KW-0961">Cell wall biogenesis/degradation</keyword>
<dbReference type="GO" id="GO:0005975">
    <property type="term" value="P:carbohydrate metabolic process"/>
    <property type="evidence" value="ECO:0007669"/>
    <property type="project" value="InterPro"/>
</dbReference>
<keyword evidence="5 9" id="KW-0378">Hydrolase</keyword>
<dbReference type="AlphaFoldDB" id="A0A834Z947"/>
<dbReference type="EMBL" id="JABCRI010000008">
    <property type="protein sequence ID" value="KAF8401426.1"/>
    <property type="molecule type" value="Genomic_DNA"/>
</dbReference>
<dbReference type="SUPFAM" id="SSF51126">
    <property type="entry name" value="Pectin lyase-like"/>
    <property type="match status" value="1"/>
</dbReference>
<dbReference type="InterPro" id="IPR012334">
    <property type="entry name" value="Pectin_lyas_fold"/>
</dbReference>
<dbReference type="OrthoDB" id="187139at2759"/>
<evidence type="ECO:0000313" key="10">
    <source>
        <dbReference type="EMBL" id="KAF8401426.1"/>
    </source>
</evidence>
<dbReference type="InterPro" id="IPR011050">
    <property type="entry name" value="Pectin_lyase_fold/virulence"/>
</dbReference>
<reference evidence="10 11" key="1">
    <citation type="submission" date="2020-04" db="EMBL/GenBank/DDBJ databases">
        <title>Plant Genome Project.</title>
        <authorList>
            <person name="Zhang R.-G."/>
        </authorList>
    </citation>
    <scope>NUCLEOTIDE SEQUENCE [LARGE SCALE GENOMIC DNA]</scope>
    <source>
        <strain evidence="10">YNK0</strain>
        <tissue evidence="10">Leaf</tissue>
    </source>
</reference>
<dbReference type="Pfam" id="PF00295">
    <property type="entry name" value="Glyco_hydro_28"/>
    <property type="match status" value="1"/>
</dbReference>
<evidence type="ECO:0000256" key="6">
    <source>
        <dbReference type="ARBA" id="ARBA00023295"/>
    </source>
</evidence>
<comment type="similarity">
    <text evidence="2 9">Belongs to the glycosyl hydrolase 28 family.</text>
</comment>
<evidence type="ECO:0000313" key="11">
    <source>
        <dbReference type="Proteomes" id="UP000655225"/>
    </source>
</evidence>
<evidence type="ECO:0000256" key="7">
    <source>
        <dbReference type="ARBA" id="ARBA00023316"/>
    </source>
</evidence>
<proteinExistence type="inferred from homology"/>
<dbReference type="Gene3D" id="2.160.20.10">
    <property type="entry name" value="Single-stranded right-handed beta-helix, Pectin lyase-like"/>
    <property type="match status" value="1"/>
</dbReference>
<organism evidence="10 11">
    <name type="scientific">Tetracentron sinense</name>
    <name type="common">Spur-leaf</name>
    <dbReference type="NCBI Taxonomy" id="13715"/>
    <lineage>
        <taxon>Eukaryota</taxon>
        <taxon>Viridiplantae</taxon>
        <taxon>Streptophyta</taxon>
        <taxon>Embryophyta</taxon>
        <taxon>Tracheophyta</taxon>
        <taxon>Spermatophyta</taxon>
        <taxon>Magnoliopsida</taxon>
        <taxon>Trochodendrales</taxon>
        <taxon>Trochodendraceae</taxon>
        <taxon>Tetracentron</taxon>
    </lineage>
</organism>
<dbReference type="GO" id="GO:0004650">
    <property type="term" value="F:polygalacturonase activity"/>
    <property type="evidence" value="ECO:0007669"/>
    <property type="project" value="InterPro"/>
</dbReference>
<dbReference type="GO" id="GO:0071555">
    <property type="term" value="P:cell wall organization"/>
    <property type="evidence" value="ECO:0007669"/>
    <property type="project" value="UniProtKB-KW"/>
</dbReference>
<keyword evidence="3" id="KW-0134">Cell wall</keyword>
<dbReference type="PANTHER" id="PTHR31375">
    <property type="match status" value="1"/>
</dbReference>
<dbReference type="InterPro" id="IPR000743">
    <property type="entry name" value="Glyco_hydro_28"/>
</dbReference>
<evidence type="ECO:0000256" key="3">
    <source>
        <dbReference type="ARBA" id="ARBA00022512"/>
    </source>
</evidence>
<evidence type="ECO:0000256" key="1">
    <source>
        <dbReference type="ARBA" id="ARBA00004191"/>
    </source>
</evidence>
<evidence type="ECO:0008006" key="12">
    <source>
        <dbReference type="Google" id="ProtNLM"/>
    </source>
</evidence>
<name>A0A834Z947_TETSI</name>
<comment type="caution">
    <text evidence="10">The sequence shown here is derived from an EMBL/GenBank/DDBJ whole genome shotgun (WGS) entry which is preliminary data.</text>
</comment>
<comment type="subcellular location">
    <subcellularLocation>
        <location evidence="1">Secreted</location>
        <location evidence="1">Cell wall</location>
    </subcellularLocation>
</comment>
<dbReference type="Proteomes" id="UP000655225">
    <property type="component" value="Unassembled WGS sequence"/>
</dbReference>
<gene>
    <name evidence="10" type="ORF">HHK36_012365</name>
</gene>
<feature type="active site" evidence="8">
    <location>
        <position position="346"/>
    </location>
</feature>
<evidence type="ECO:0000256" key="5">
    <source>
        <dbReference type="ARBA" id="ARBA00022801"/>
    </source>
</evidence>